<sequence>MRPTELQFRSPKEKTPDARHPIVTFDGRKLSFSPVSIKGSFSQSKRFQQYDIEAKKTGFRVGPGTYNNNKVQISNNTPKGTPVFRKFHGGRDVSNNGYFFYGHQLVFEPSFVLKSKMKDKDAGLDASQLLERAATTNSWWKETPTKRTIKSTRPTSAKSPYASRFP</sequence>
<name>A0A1R2ANG0_9CILI</name>
<dbReference type="AlphaFoldDB" id="A0A1R2ANG0"/>
<organism evidence="2 3">
    <name type="scientific">Stentor coeruleus</name>
    <dbReference type="NCBI Taxonomy" id="5963"/>
    <lineage>
        <taxon>Eukaryota</taxon>
        <taxon>Sar</taxon>
        <taxon>Alveolata</taxon>
        <taxon>Ciliophora</taxon>
        <taxon>Postciliodesmatophora</taxon>
        <taxon>Heterotrichea</taxon>
        <taxon>Heterotrichida</taxon>
        <taxon>Stentoridae</taxon>
        <taxon>Stentor</taxon>
    </lineage>
</organism>
<dbReference type="EMBL" id="MPUH01001847">
    <property type="protein sequence ID" value="OMJ66026.1"/>
    <property type="molecule type" value="Genomic_DNA"/>
</dbReference>
<evidence type="ECO:0000313" key="2">
    <source>
        <dbReference type="EMBL" id="OMJ66026.1"/>
    </source>
</evidence>
<comment type="caution">
    <text evidence="2">The sequence shown here is derived from an EMBL/GenBank/DDBJ whole genome shotgun (WGS) entry which is preliminary data.</text>
</comment>
<evidence type="ECO:0000313" key="3">
    <source>
        <dbReference type="Proteomes" id="UP000187209"/>
    </source>
</evidence>
<keyword evidence="3" id="KW-1185">Reference proteome</keyword>
<evidence type="ECO:0000256" key="1">
    <source>
        <dbReference type="SAM" id="MobiDB-lite"/>
    </source>
</evidence>
<protein>
    <submittedName>
        <fullName evidence="2">Uncharacterized protein</fullName>
    </submittedName>
</protein>
<proteinExistence type="predicted"/>
<feature type="region of interest" description="Disordered" evidence="1">
    <location>
        <begin position="143"/>
        <end position="166"/>
    </location>
</feature>
<dbReference type="Proteomes" id="UP000187209">
    <property type="component" value="Unassembled WGS sequence"/>
</dbReference>
<reference evidence="2 3" key="1">
    <citation type="submission" date="2016-11" db="EMBL/GenBank/DDBJ databases">
        <title>The macronuclear genome of Stentor coeruleus: a giant cell with tiny introns.</title>
        <authorList>
            <person name="Slabodnick M."/>
            <person name="Ruby J.G."/>
            <person name="Reiff S.B."/>
            <person name="Swart E.C."/>
            <person name="Gosai S."/>
            <person name="Prabakaran S."/>
            <person name="Witkowska E."/>
            <person name="Larue G.E."/>
            <person name="Fisher S."/>
            <person name="Freeman R.M."/>
            <person name="Gunawardena J."/>
            <person name="Chu W."/>
            <person name="Stover N.A."/>
            <person name="Gregory B.D."/>
            <person name="Nowacki M."/>
            <person name="Derisi J."/>
            <person name="Roy S.W."/>
            <person name="Marshall W.F."/>
            <person name="Sood P."/>
        </authorList>
    </citation>
    <scope>NUCLEOTIDE SEQUENCE [LARGE SCALE GENOMIC DNA]</scope>
    <source>
        <strain evidence="2">WM001</strain>
    </source>
</reference>
<gene>
    <name evidence="2" type="ORF">SteCoe_37279</name>
</gene>
<dbReference type="OrthoDB" id="319236at2759"/>
<accession>A0A1R2ANG0</accession>